<name>A0A803PIS2_CANSA</name>
<keyword evidence="2" id="KW-1185">Reference proteome</keyword>
<proteinExistence type="predicted"/>
<protein>
    <submittedName>
        <fullName evidence="1">Uncharacterized protein</fullName>
    </submittedName>
</protein>
<reference evidence="1" key="2">
    <citation type="submission" date="2021-03" db="UniProtKB">
        <authorList>
            <consortium name="EnsemblPlants"/>
        </authorList>
    </citation>
    <scope>IDENTIFICATION</scope>
</reference>
<dbReference type="EnsemblPlants" id="evm.model.04.794">
    <property type="protein sequence ID" value="cds.evm.model.04.794"/>
    <property type="gene ID" value="evm.TU.04.794"/>
</dbReference>
<evidence type="ECO:0000313" key="1">
    <source>
        <dbReference type="EnsemblPlants" id="cds.evm.model.04.794"/>
    </source>
</evidence>
<dbReference type="EMBL" id="UZAU01000368">
    <property type="status" value="NOT_ANNOTATED_CDS"/>
    <property type="molecule type" value="Genomic_DNA"/>
</dbReference>
<reference evidence="1" key="1">
    <citation type="submission" date="2018-11" db="EMBL/GenBank/DDBJ databases">
        <authorList>
            <person name="Grassa J C."/>
        </authorList>
    </citation>
    <scope>NUCLEOTIDE SEQUENCE [LARGE SCALE GENOMIC DNA]</scope>
</reference>
<organism evidence="1 2">
    <name type="scientific">Cannabis sativa</name>
    <name type="common">Hemp</name>
    <name type="synonym">Marijuana</name>
    <dbReference type="NCBI Taxonomy" id="3483"/>
    <lineage>
        <taxon>Eukaryota</taxon>
        <taxon>Viridiplantae</taxon>
        <taxon>Streptophyta</taxon>
        <taxon>Embryophyta</taxon>
        <taxon>Tracheophyta</taxon>
        <taxon>Spermatophyta</taxon>
        <taxon>Magnoliopsida</taxon>
        <taxon>eudicotyledons</taxon>
        <taxon>Gunneridae</taxon>
        <taxon>Pentapetalae</taxon>
        <taxon>rosids</taxon>
        <taxon>fabids</taxon>
        <taxon>Rosales</taxon>
        <taxon>Cannabaceae</taxon>
        <taxon>Cannabis</taxon>
    </lineage>
</organism>
<sequence length="233" mass="26668">MVKKEMDMGFYNPYHSKEDINGFVDLTLRLGLPVYHKNQNNPNIISQTQMLHPHNQLQPQPQQQAPYFNYIEYAYRLNHFHQEQAMSYKSGGNINLIMNEDVNSSSGSNLKVEQNNNVYLTSNGSYNNSTTYYDALLEEDQVTLAPLPYSYNNRIGESQYNNSGVSDQSVLVMGEVDPDDDFNWCSNCNCSTGFRSYTPIWCNNAPLGSKVACGIMYRKLEEKRAKEESSITY</sequence>
<dbReference type="AlphaFoldDB" id="A0A803PIS2"/>
<evidence type="ECO:0000313" key="2">
    <source>
        <dbReference type="Proteomes" id="UP000596661"/>
    </source>
</evidence>
<dbReference type="Proteomes" id="UP000596661">
    <property type="component" value="Chromosome 4"/>
</dbReference>
<dbReference type="Gramene" id="evm.model.04.794">
    <property type="protein sequence ID" value="cds.evm.model.04.794"/>
    <property type="gene ID" value="evm.TU.04.794"/>
</dbReference>
<accession>A0A803PIS2</accession>